<evidence type="ECO:0000256" key="6">
    <source>
        <dbReference type="RuleBase" id="RU003797"/>
    </source>
</evidence>
<gene>
    <name evidence="8" type="ORF">FMM06_01240</name>
</gene>
<dbReference type="Gene3D" id="1.10.150.20">
    <property type="entry name" value="5' to 3' exonuclease, C-terminal subdomain"/>
    <property type="match status" value="1"/>
</dbReference>
<keyword evidence="3" id="KW-0378">Hydrolase</keyword>
<evidence type="ECO:0000313" key="9">
    <source>
        <dbReference type="Proteomes" id="UP000317894"/>
    </source>
</evidence>
<dbReference type="InterPro" id="IPR025657">
    <property type="entry name" value="RadC_JAB"/>
</dbReference>
<dbReference type="NCBIfam" id="NF000642">
    <property type="entry name" value="PRK00024.1"/>
    <property type="match status" value="1"/>
</dbReference>
<dbReference type="NCBIfam" id="TIGR00608">
    <property type="entry name" value="radc"/>
    <property type="match status" value="1"/>
</dbReference>
<evidence type="ECO:0000259" key="7">
    <source>
        <dbReference type="PROSITE" id="PS50249"/>
    </source>
</evidence>
<protein>
    <submittedName>
        <fullName evidence="8">JAB domain-containing protein</fullName>
    </submittedName>
</protein>
<sequence length="289" mass="30595">MSPLPSASSTKRRASATLAAAISGVRPAGATQGSRRNASIVIACPSVTAPATLVRQCYGGKTLAGGDSDASGHRERLRARLLSGGGDAFHDYELLEYVLGLAIPRRDTKPLAKRLLAEFGSFPALLAASPAELSRVEGLTEGAAAALKFVEATVQRTLRTAALDRPVLSGWQALTDYLHASMAHRVTEEFRVIFLNNRNVMVRDEAMGSGTVNAAPVYPREIVKRALELGASGLVLVHNHPSGDPSPSRDDIQMTKQVVEAGRPLGLSVHDHVVIGRTGHASFRALGLL</sequence>
<dbReference type="GO" id="GO:0046872">
    <property type="term" value="F:metal ion binding"/>
    <property type="evidence" value="ECO:0007669"/>
    <property type="project" value="UniProtKB-KW"/>
</dbReference>
<dbReference type="EMBL" id="VJWA01000001">
    <property type="protein sequence ID" value="TRW16862.1"/>
    <property type="molecule type" value="Genomic_DNA"/>
</dbReference>
<evidence type="ECO:0000256" key="3">
    <source>
        <dbReference type="ARBA" id="ARBA00022801"/>
    </source>
</evidence>
<keyword evidence="1" id="KW-0645">Protease</keyword>
<reference evidence="8 9" key="1">
    <citation type="submission" date="2019-07" db="EMBL/GenBank/DDBJ databases">
        <title>Novel species isolated from glacier.</title>
        <authorList>
            <person name="Liu Q."/>
            <person name="Xin Y.-H."/>
        </authorList>
    </citation>
    <scope>NUCLEOTIDE SEQUENCE [LARGE SCALE GENOMIC DNA]</scope>
    <source>
        <strain evidence="8 9">LB1R16</strain>
    </source>
</reference>
<dbReference type="InterPro" id="IPR020891">
    <property type="entry name" value="UPF0758_CS"/>
</dbReference>
<dbReference type="SUPFAM" id="SSF47781">
    <property type="entry name" value="RuvA domain 2-like"/>
    <property type="match status" value="1"/>
</dbReference>
<dbReference type="Gene3D" id="3.40.140.10">
    <property type="entry name" value="Cytidine Deaminase, domain 2"/>
    <property type="match status" value="1"/>
</dbReference>
<dbReference type="Proteomes" id="UP000317894">
    <property type="component" value="Unassembled WGS sequence"/>
</dbReference>
<dbReference type="Pfam" id="PF04002">
    <property type="entry name" value="RadC"/>
    <property type="match status" value="1"/>
</dbReference>
<dbReference type="InterPro" id="IPR001405">
    <property type="entry name" value="UPF0758"/>
</dbReference>
<proteinExistence type="inferred from homology"/>
<evidence type="ECO:0000256" key="2">
    <source>
        <dbReference type="ARBA" id="ARBA00022723"/>
    </source>
</evidence>
<feature type="domain" description="MPN" evidence="7">
    <location>
        <begin position="167"/>
        <end position="289"/>
    </location>
</feature>
<comment type="similarity">
    <text evidence="6">Belongs to the UPF0758 family.</text>
</comment>
<dbReference type="CDD" id="cd08071">
    <property type="entry name" value="MPN_DUF2466"/>
    <property type="match status" value="1"/>
</dbReference>
<keyword evidence="5" id="KW-0482">Metalloprotease</keyword>
<organism evidence="8 9">
    <name type="scientific">Glacieibacterium frigidum</name>
    <dbReference type="NCBI Taxonomy" id="2593303"/>
    <lineage>
        <taxon>Bacteria</taxon>
        <taxon>Pseudomonadati</taxon>
        <taxon>Pseudomonadota</taxon>
        <taxon>Alphaproteobacteria</taxon>
        <taxon>Sphingomonadales</taxon>
        <taxon>Sphingosinicellaceae</taxon>
        <taxon>Glacieibacterium</taxon>
    </lineage>
</organism>
<dbReference type="PANTHER" id="PTHR30471">
    <property type="entry name" value="DNA REPAIR PROTEIN RADC"/>
    <property type="match status" value="1"/>
</dbReference>
<dbReference type="SUPFAM" id="SSF102712">
    <property type="entry name" value="JAB1/MPN domain"/>
    <property type="match status" value="1"/>
</dbReference>
<dbReference type="Pfam" id="PF20582">
    <property type="entry name" value="UPF0758_N"/>
    <property type="match status" value="1"/>
</dbReference>
<keyword evidence="9" id="KW-1185">Reference proteome</keyword>
<accession>A0A552UF64</accession>
<dbReference type="PANTHER" id="PTHR30471:SF3">
    <property type="entry name" value="UPF0758 PROTEIN YEES-RELATED"/>
    <property type="match status" value="1"/>
</dbReference>
<dbReference type="GO" id="GO:0006508">
    <property type="term" value="P:proteolysis"/>
    <property type="evidence" value="ECO:0007669"/>
    <property type="project" value="UniProtKB-KW"/>
</dbReference>
<dbReference type="InterPro" id="IPR037518">
    <property type="entry name" value="MPN"/>
</dbReference>
<evidence type="ECO:0000256" key="4">
    <source>
        <dbReference type="ARBA" id="ARBA00022833"/>
    </source>
</evidence>
<dbReference type="InterPro" id="IPR010994">
    <property type="entry name" value="RuvA_2-like"/>
</dbReference>
<evidence type="ECO:0000256" key="1">
    <source>
        <dbReference type="ARBA" id="ARBA00022670"/>
    </source>
</evidence>
<comment type="caution">
    <text evidence="8">The sequence shown here is derived from an EMBL/GenBank/DDBJ whole genome shotgun (WGS) entry which is preliminary data.</text>
</comment>
<dbReference type="PROSITE" id="PS01302">
    <property type="entry name" value="UPF0758"/>
    <property type="match status" value="1"/>
</dbReference>
<dbReference type="PROSITE" id="PS50249">
    <property type="entry name" value="MPN"/>
    <property type="match status" value="1"/>
</dbReference>
<dbReference type="AlphaFoldDB" id="A0A552UF64"/>
<name>A0A552UF64_9SPHN</name>
<dbReference type="OrthoDB" id="9804482at2"/>
<evidence type="ECO:0000256" key="5">
    <source>
        <dbReference type="ARBA" id="ARBA00023049"/>
    </source>
</evidence>
<keyword evidence="2" id="KW-0479">Metal-binding</keyword>
<dbReference type="InterPro" id="IPR046778">
    <property type="entry name" value="UPF0758_N"/>
</dbReference>
<dbReference type="GO" id="GO:0008237">
    <property type="term" value="F:metallopeptidase activity"/>
    <property type="evidence" value="ECO:0007669"/>
    <property type="project" value="UniProtKB-KW"/>
</dbReference>
<evidence type="ECO:0000313" key="8">
    <source>
        <dbReference type="EMBL" id="TRW16862.1"/>
    </source>
</evidence>
<keyword evidence="4" id="KW-0862">Zinc</keyword>